<keyword evidence="14" id="KW-0934">Plastid</keyword>
<dbReference type="EC" id="6.1.1.20" evidence="11"/>
<dbReference type="PROSITE" id="PS51447">
    <property type="entry name" value="FDX_ACB"/>
    <property type="match status" value="1"/>
</dbReference>
<dbReference type="GO" id="GO:0005524">
    <property type="term" value="F:ATP binding"/>
    <property type="evidence" value="ECO:0007669"/>
    <property type="project" value="UniProtKB-UniRule"/>
</dbReference>
<dbReference type="Gene3D" id="3.50.40.10">
    <property type="entry name" value="Phenylalanyl-trna Synthetase, Chain B, domain 3"/>
    <property type="match status" value="1"/>
</dbReference>
<dbReference type="Pfam" id="PF03483">
    <property type="entry name" value="B3_4"/>
    <property type="match status" value="1"/>
</dbReference>
<dbReference type="RefSeq" id="YP_009093365.1">
    <property type="nucleotide sequence ID" value="NC_025313.1"/>
</dbReference>
<dbReference type="InterPro" id="IPR045864">
    <property type="entry name" value="aa-tRNA-synth_II/BPL/LPL"/>
</dbReference>
<dbReference type="InterPro" id="IPR036690">
    <property type="entry name" value="Fdx_antiC-bd_sf"/>
</dbReference>
<keyword evidence="4 11" id="KW-0479">Metal-binding</keyword>
<protein>
    <recommendedName>
        <fullName evidence="11">Phenylalanine--tRNA ligase beta subunit, chloroplastic</fullName>
        <ecNumber evidence="11">6.1.1.20</ecNumber>
    </recommendedName>
    <alternativeName>
        <fullName evidence="11">Phenylalanyl-tRNA synthetase beta subunit</fullName>
        <shortName evidence="11">PheRS</shortName>
    </alternativeName>
</protein>
<feature type="domain" description="B5" evidence="13">
    <location>
        <begin position="300"/>
        <end position="388"/>
    </location>
</feature>
<dbReference type="SUPFAM" id="SSF55681">
    <property type="entry name" value="Class II aaRS and biotin synthetases"/>
    <property type="match status" value="1"/>
</dbReference>
<feature type="binding site" evidence="11">
    <location>
        <position position="376"/>
    </location>
    <ligand>
        <name>Mg(2+)</name>
        <dbReference type="ChEBI" id="CHEBI:18420"/>
        <note>shared with alpha subunit</note>
    </ligand>
</feature>
<gene>
    <name evidence="14" type="primary">syfB</name>
    <name evidence="11" type="synonym">pheT</name>
</gene>
<dbReference type="HAMAP" id="MF_00283">
    <property type="entry name" value="Phe_tRNA_synth_beta1"/>
    <property type="match status" value="1"/>
</dbReference>
<dbReference type="SUPFAM" id="SSF46955">
    <property type="entry name" value="Putative DNA-binding domain"/>
    <property type="match status" value="2"/>
</dbReference>
<dbReference type="CDD" id="cd00769">
    <property type="entry name" value="PheRS_beta_core"/>
    <property type="match status" value="1"/>
</dbReference>
<reference evidence="14" key="2">
    <citation type="submission" date="2014-06" db="EMBL/GenBank/DDBJ databases">
        <authorList>
            <person name="Sabir J.S.M."/>
            <person name="Yu M."/>
            <person name="Ashworth M.P."/>
            <person name="Baeshen N.A."/>
            <person name="Baeshen M.N."/>
            <person name="Bahieldin A."/>
            <person name="Theriot E.C."/>
            <person name="Jansen R.K."/>
        </authorList>
    </citation>
    <scope>NUCLEOTIDE SEQUENCE</scope>
</reference>
<dbReference type="EMBL" id="KJ958484">
    <property type="protein sequence ID" value="AIR76038.1"/>
    <property type="molecule type" value="Genomic_DNA"/>
</dbReference>
<geneLocation type="chloroplast" evidence="14"/>
<name>A0A089VQ33_CERBC</name>
<dbReference type="GO" id="GO:0004826">
    <property type="term" value="F:phenylalanine-tRNA ligase activity"/>
    <property type="evidence" value="ECO:0007669"/>
    <property type="project" value="UniProtKB-UniRule"/>
</dbReference>
<dbReference type="Gene3D" id="3.30.930.10">
    <property type="entry name" value="Bira Bifunctional Protein, Domain 2"/>
    <property type="match status" value="1"/>
</dbReference>
<feature type="binding site" evidence="11">
    <location>
        <position position="372"/>
    </location>
    <ligand>
        <name>Mg(2+)</name>
        <dbReference type="ChEBI" id="CHEBI:18420"/>
        <note>shared with alpha subunit</note>
    </ligand>
</feature>
<keyword evidence="9 11" id="KW-0030">Aminoacyl-tRNA synthetase</keyword>
<keyword evidence="7 11" id="KW-0460">Magnesium</keyword>
<dbReference type="GO" id="GO:0006432">
    <property type="term" value="P:phenylalanyl-tRNA aminoacylation"/>
    <property type="evidence" value="ECO:0007669"/>
    <property type="project" value="UniProtKB-UniRule"/>
</dbReference>
<keyword evidence="8 11" id="KW-0648">Protein biosynthesis</keyword>
<evidence type="ECO:0000256" key="9">
    <source>
        <dbReference type="ARBA" id="ARBA00023146"/>
    </source>
</evidence>
<dbReference type="PROSITE" id="PS51483">
    <property type="entry name" value="B5"/>
    <property type="match status" value="1"/>
</dbReference>
<dbReference type="PANTHER" id="PTHR10947">
    <property type="entry name" value="PHENYLALANYL-TRNA SYNTHETASE BETA CHAIN AND LEUCINE-RICH REPEAT-CONTAINING PROTEIN 47"/>
    <property type="match status" value="1"/>
</dbReference>
<accession>A0A089VQ33</accession>
<dbReference type="InterPro" id="IPR005121">
    <property type="entry name" value="Fdx_antiC-bd"/>
</dbReference>
<dbReference type="NCBIfam" id="TIGR00472">
    <property type="entry name" value="pheT_bact"/>
    <property type="match status" value="1"/>
</dbReference>
<evidence type="ECO:0000256" key="11">
    <source>
        <dbReference type="HAMAP-Rule" id="MF_00283"/>
    </source>
</evidence>
<comment type="cofactor">
    <cofactor evidence="11">
        <name>Mg(2+)</name>
        <dbReference type="ChEBI" id="CHEBI:18420"/>
    </cofactor>
    <text evidence="11">Binds 2 magnesium ions per tetramer.</text>
</comment>
<feature type="binding site" evidence="11">
    <location>
        <position position="375"/>
    </location>
    <ligand>
        <name>Mg(2+)</name>
        <dbReference type="ChEBI" id="CHEBI:18420"/>
        <note>shared with alpha subunit</note>
    </ligand>
</feature>
<dbReference type="Pfam" id="PF03147">
    <property type="entry name" value="FDX-ACB"/>
    <property type="match status" value="1"/>
</dbReference>
<evidence type="ECO:0000256" key="5">
    <source>
        <dbReference type="ARBA" id="ARBA00022741"/>
    </source>
</evidence>
<dbReference type="Pfam" id="PF17759">
    <property type="entry name" value="tRNA_synthFbeta"/>
    <property type="match status" value="1"/>
</dbReference>
<dbReference type="GO" id="GO:0009507">
    <property type="term" value="C:chloroplast"/>
    <property type="evidence" value="ECO:0007669"/>
    <property type="project" value="UniProtKB-SubCell"/>
</dbReference>
<evidence type="ECO:0000256" key="1">
    <source>
        <dbReference type="ARBA" id="ARBA00008653"/>
    </source>
</evidence>
<comment type="similarity">
    <text evidence="1 11">Belongs to the phenylalanyl-tRNA synthetase beta subunit family. Type 1 subfamily.</text>
</comment>
<dbReference type="SMART" id="SM00874">
    <property type="entry name" value="B5"/>
    <property type="match status" value="1"/>
</dbReference>
<feature type="binding site" evidence="11">
    <location>
        <position position="366"/>
    </location>
    <ligand>
        <name>Mg(2+)</name>
        <dbReference type="ChEBI" id="CHEBI:18420"/>
        <note>shared with alpha subunit</note>
    </ligand>
</feature>
<dbReference type="SMART" id="SM00873">
    <property type="entry name" value="B3_4"/>
    <property type="match status" value="1"/>
</dbReference>
<dbReference type="Gene3D" id="3.30.56.10">
    <property type="match status" value="2"/>
</dbReference>
<keyword evidence="6 11" id="KW-0067">ATP-binding</keyword>
<evidence type="ECO:0000313" key="14">
    <source>
        <dbReference type="EMBL" id="AIR76038.1"/>
    </source>
</evidence>
<evidence type="ECO:0000259" key="13">
    <source>
        <dbReference type="PROSITE" id="PS51483"/>
    </source>
</evidence>
<dbReference type="InterPro" id="IPR020825">
    <property type="entry name" value="Phe-tRNA_synthase-like_B3/B4"/>
</dbReference>
<dbReference type="InterPro" id="IPR041616">
    <property type="entry name" value="PheRS_beta_core"/>
</dbReference>
<evidence type="ECO:0000256" key="7">
    <source>
        <dbReference type="ARBA" id="ARBA00022842"/>
    </source>
</evidence>
<dbReference type="AlphaFoldDB" id="A0A089VQ33"/>
<dbReference type="Gene3D" id="3.30.70.380">
    <property type="entry name" value="Ferrodoxin-fold anticodon-binding domain"/>
    <property type="match status" value="1"/>
</dbReference>
<keyword evidence="14" id="KW-0150">Chloroplast</keyword>
<dbReference type="InterPro" id="IPR009061">
    <property type="entry name" value="DNA-bd_dom_put_sf"/>
</dbReference>
<dbReference type="SUPFAM" id="SSF56037">
    <property type="entry name" value="PheT/TilS domain"/>
    <property type="match status" value="1"/>
</dbReference>
<comment type="catalytic activity">
    <reaction evidence="10 11">
        <text>tRNA(Phe) + L-phenylalanine + ATP = L-phenylalanyl-tRNA(Phe) + AMP + diphosphate + H(+)</text>
        <dbReference type="Rhea" id="RHEA:19413"/>
        <dbReference type="Rhea" id="RHEA-COMP:9668"/>
        <dbReference type="Rhea" id="RHEA-COMP:9699"/>
        <dbReference type="ChEBI" id="CHEBI:15378"/>
        <dbReference type="ChEBI" id="CHEBI:30616"/>
        <dbReference type="ChEBI" id="CHEBI:33019"/>
        <dbReference type="ChEBI" id="CHEBI:58095"/>
        <dbReference type="ChEBI" id="CHEBI:78442"/>
        <dbReference type="ChEBI" id="CHEBI:78531"/>
        <dbReference type="ChEBI" id="CHEBI:456215"/>
        <dbReference type="EC" id="6.1.1.20"/>
    </reaction>
</comment>
<dbReference type="InterPro" id="IPR045060">
    <property type="entry name" value="Phe-tRNA-ligase_IIc_bsu"/>
</dbReference>
<dbReference type="SUPFAM" id="SSF54991">
    <property type="entry name" value="Anticodon-binding domain of PheRS"/>
    <property type="match status" value="1"/>
</dbReference>
<dbReference type="Pfam" id="PF03484">
    <property type="entry name" value="B5"/>
    <property type="match status" value="1"/>
</dbReference>
<comment type="subcellular location">
    <subcellularLocation>
        <location evidence="11">Plastid</location>
        <location evidence="11">Chloroplast</location>
    </subcellularLocation>
</comment>
<dbReference type="InterPro" id="IPR005146">
    <property type="entry name" value="B3/B4_tRNA-bd"/>
</dbReference>
<evidence type="ECO:0000256" key="2">
    <source>
        <dbReference type="ARBA" id="ARBA00011209"/>
    </source>
</evidence>
<dbReference type="GeneID" id="20834112"/>
<dbReference type="SMART" id="SM00896">
    <property type="entry name" value="FDX-ACB"/>
    <property type="match status" value="1"/>
</dbReference>
<dbReference type="GO" id="GO:0009328">
    <property type="term" value="C:phenylalanine-tRNA ligase complex"/>
    <property type="evidence" value="ECO:0007669"/>
    <property type="project" value="TreeGrafter"/>
</dbReference>
<keyword evidence="5 11" id="KW-0547">Nucleotide-binding</keyword>
<evidence type="ECO:0000256" key="8">
    <source>
        <dbReference type="ARBA" id="ARBA00022917"/>
    </source>
</evidence>
<dbReference type="GO" id="GO:0000287">
    <property type="term" value="F:magnesium ion binding"/>
    <property type="evidence" value="ECO:0007669"/>
    <property type="project" value="UniProtKB-UniRule"/>
</dbReference>
<evidence type="ECO:0000256" key="6">
    <source>
        <dbReference type="ARBA" id="ARBA00022840"/>
    </source>
</evidence>
<dbReference type="InterPro" id="IPR005147">
    <property type="entry name" value="tRNA_synthase_B5-dom"/>
</dbReference>
<dbReference type="PANTHER" id="PTHR10947:SF0">
    <property type="entry name" value="PHENYLALANINE--TRNA LIGASE BETA SUBUNIT"/>
    <property type="match status" value="1"/>
</dbReference>
<sequence length="704" mass="80551">MYISLDWVNELVGIKNLKLNDLMDKLTLGGFEVEEILEIEKKNKKQIVLDISATANRADSLSIKGMAKEMKALLDQPETISKYSTTQYSITKNLEKVLLDNKHSAHYSTFLAVTVENLTNLTVPNWIKEKLSDSGVDPLNNFLDFQNFILLETGYPFEFYDLNKIINQVKKTDFNLTLKTAQKNTIFKTTNDLTYQLGENILILEAENYPISIAGITVNKEVETDPLTTSLLIEGSIYTAKTIRQESRVLGLRTDRSARYEKGINDSHLNKALERLLYLLKLSNPDLICKIHTTSKVKEEKIPKIRLKYKNIVEILGPILINNTKQLTNLSSTQISHYLTRLNFTFSYDQNKNLWDVEVPLIRKGDIEREIDLIEEIGRLHGFNNFVTNLPNIERIGNEDFSYQTRKKITNCLLNEGFNELIQYSLVNEEASNAITLINPLLTDCSTLRTSLLPSLLETTSENLKQTNSCLEGFEYGHVFQQSSNQIYIEQENIAGIFGGLPLKTQWNQLPMQLSWFEAKGKMEDIFSKLNIQVYWKKPTTTNSTIVLHPYRTAELVLDNNIPLGVFGQIHPILSKTKNLSSALFLFELNLAVLKAQIEKTKLPIYKTYSTYPKIVKDLSFIVDQTISFEQIKNTIIENAPKVLIDFKLLDEYRGTSIPKNQTSLCIQLIFQSNEKTLVTKDIENIISNIQTVLVKEYNILVRN</sequence>
<organism evidence="14">
    <name type="scientific">Cerataulina bicornis</name>
    <name type="common">Diatom</name>
    <name type="synonym">Cerataulina daemon</name>
    <dbReference type="NCBI Taxonomy" id="1527800"/>
    <lineage>
        <taxon>Eukaryota</taxon>
        <taxon>Sar</taxon>
        <taxon>Stramenopiles</taxon>
        <taxon>Ochrophyta</taxon>
        <taxon>Bacillariophyta</taxon>
        <taxon>Mediophyceae</taxon>
        <taxon>Biddulphiophycidae</taxon>
        <taxon>Hemiaulales</taxon>
        <taxon>Hemiaulaceae</taxon>
        <taxon>Cerataulina</taxon>
    </lineage>
</organism>
<dbReference type="InterPro" id="IPR004532">
    <property type="entry name" value="Phe-tRNA-ligase_IIc_bsu_bact"/>
</dbReference>
<evidence type="ECO:0000256" key="10">
    <source>
        <dbReference type="ARBA" id="ARBA00049255"/>
    </source>
</evidence>
<comment type="subunit">
    <text evidence="2 11">Tetramer of two alpha and two beta subunits.</text>
</comment>
<dbReference type="GO" id="GO:0003723">
    <property type="term" value="F:RNA binding"/>
    <property type="evidence" value="ECO:0007669"/>
    <property type="project" value="InterPro"/>
</dbReference>
<feature type="domain" description="FDX-ACB" evidence="12">
    <location>
        <begin position="610"/>
        <end position="703"/>
    </location>
</feature>
<keyword evidence="3 11" id="KW-0436">Ligase</keyword>
<proteinExistence type="inferred from homology"/>
<evidence type="ECO:0000256" key="3">
    <source>
        <dbReference type="ARBA" id="ARBA00022598"/>
    </source>
</evidence>
<reference evidence="14" key="1">
    <citation type="journal article" date="2014" name="PLoS ONE">
        <title>Conserved gene order and expanded inverted repeats characterize plastid genomes of Thalassiosirales.</title>
        <authorList>
            <person name="Sabir J.S."/>
            <person name="Yu M."/>
            <person name="Ashworth M.P."/>
            <person name="Baeshen N.A."/>
            <person name="Baeshen M.N."/>
            <person name="Bahieldin A."/>
            <person name="Theriot E.C."/>
            <person name="Jansen R.K."/>
        </authorList>
    </citation>
    <scope>NUCLEOTIDE SEQUENCE</scope>
</reference>
<evidence type="ECO:0000259" key="12">
    <source>
        <dbReference type="PROSITE" id="PS51447"/>
    </source>
</evidence>
<evidence type="ECO:0000256" key="4">
    <source>
        <dbReference type="ARBA" id="ARBA00022723"/>
    </source>
</evidence>